<feature type="transmembrane region" description="Helical" evidence="5">
    <location>
        <begin position="12"/>
        <end position="31"/>
    </location>
</feature>
<evidence type="ECO:0000313" key="8">
    <source>
        <dbReference type="Proteomes" id="UP000039324"/>
    </source>
</evidence>
<evidence type="ECO:0000256" key="2">
    <source>
        <dbReference type="ARBA" id="ARBA00022692"/>
    </source>
</evidence>
<dbReference type="AlphaFoldDB" id="A0A0G4IIW8"/>
<feature type="transmembrane region" description="Helical" evidence="5">
    <location>
        <begin position="51"/>
        <end position="74"/>
    </location>
</feature>
<organism evidence="6 8">
    <name type="scientific">Plasmodiophora brassicae</name>
    <name type="common">Clubroot disease agent</name>
    <dbReference type="NCBI Taxonomy" id="37360"/>
    <lineage>
        <taxon>Eukaryota</taxon>
        <taxon>Sar</taxon>
        <taxon>Rhizaria</taxon>
        <taxon>Endomyxa</taxon>
        <taxon>Phytomyxea</taxon>
        <taxon>Plasmodiophorida</taxon>
        <taxon>Plasmodiophoridae</taxon>
        <taxon>Plasmodiophora</taxon>
    </lineage>
</organism>
<dbReference type="PANTHER" id="PTHR10231">
    <property type="entry name" value="NUCLEOTIDE-SUGAR TRANSMEMBRANE TRANSPORTER"/>
    <property type="match status" value="1"/>
</dbReference>
<feature type="transmembrane region" description="Helical" evidence="5">
    <location>
        <begin position="126"/>
        <end position="145"/>
    </location>
</feature>
<protein>
    <recommendedName>
        <fullName evidence="10">EamA domain-containing protein</fullName>
    </recommendedName>
</protein>
<accession>A0A0G4IIW8</accession>
<evidence type="ECO:0000256" key="3">
    <source>
        <dbReference type="ARBA" id="ARBA00022989"/>
    </source>
</evidence>
<comment type="subcellular location">
    <subcellularLocation>
        <location evidence="1">Membrane</location>
        <topology evidence="1">Multi-pass membrane protein</topology>
    </subcellularLocation>
</comment>
<dbReference type="GO" id="GO:0000139">
    <property type="term" value="C:Golgi membrane"/>
    <property type="evidence" value="ECO:0007669"/>
    <property type="project" value="InterPro"/>
</dbReference>
<evidence type="ECO:0000256" key="1">
    <source>
        <dbReference type="ARBA" id="ARBA00004141"/>
    </source>
</evidence>
<feature type="transmembrane region" description="Helical" evidence="5">
    <location>
        <begin position="247"/>
        <end position="267"/>
    </location>
</feature>
<dbReference type="InterPro" id="IPR007271">
    <property type="entry name" value="Nuc_sug_transpt"/>
</dbReference>
<sequence>MDKRTATTTRKLASVAGYITLWSAQALLIRGSVRPIDPSDPTSPVAYPYEVMGVTLAVELFKLVLALGIVLFTNTESSGDAYFKARMLYRRFPDGLWFMIPAAIYTLYNGLAFVNLRLLQPATYRLLINVRILFSGLLLQTFFGTYLSRRQWIALAILLLACVIEQMGAFQLDTGLFPLITMSMQGLCSSLGGVYFQWLLQKQGDGEPLGLWSKNLYLYFWSVLANILAILIFRAELAFPSALFANFDVGVAPIVLAAGLGGVFTSFLLRDLDVIIKEYANFGEMVIVAIAQSYLFGAELRLALFLAIVAVSYSLHMYQTPNDLHPELKTHKVQDVELSDMDEDAAGLLECAASS</sequence>
<reference evidence="7 9" key="2">
    <citation type="submission" date="2018-03" db="EMBL/GenBank/DDBJ databases">
        <authorList>
            <person name="Fogelqvist J."/>
        </authorList>
    </citation>
    <scope>NUCLEOTIDE SEQUENCE [LARGE SCALE GENOMIC DNA]</scope>
</reference>
<dbReference type="GO" id="GO:0015165">
    <property type="term" value="F:pyrimidine nucleotide-sugar transmembrane transporter activity"/>
    <property type="evidence" value="ECO:0007669"/>
    <property type="project" value="InterPro"/>
</dbReference>
<feature type="transmembrane region" description="Helical" evidence="5">
    <location>
        <begin position="302"/>
        <end position="318"/>
    </location>
</feature>
<keyword evidence="7" id="KW-0496">Mitochondrion</keyword>
<feature type="transmembrane region" description="Helical" evidence="5">
    <location>
        <begin position="216"/>
        <end position="235"/>
    </location>
</feature>
<dbReference type="OMA" id="SSCVVMI"/>
<dbReference type="EMBL" id="OVEO01000005">
    <property type="protein sequence ID" value="SPQ96439.1"/>
    <property type="molecule type" value="Genomic_DNA"/>
</dbReference>
<evidence type="ECO:0000313" key="9">
    <source>
        <dbReference type="Proteomes" id="UP000290189"/>
    </source>
</evidence>
<name>A0A0G4IIW8_PLABS</name>
<keyword evidence="4 5" id="KW-0472">Membrane</keyword>
<feature type="transmembrane region" description="Helical" evidence="5">
    <location>
        <begin position="95"/>
        <end position="114"/>
    </location>
</feature>
<evidence type="ECO:0000313" key="7">
    <source>
        <dbReference type="EMBL" id="SPQ96439.1"/>
    </source>
</evidence>
<keyword evidence="3 5" id="KW-1133">Transmembrane helix</keyword>
<keyword evidence="8" id="KW-1185">Reference proteome</keyword>
<dbReference type="STRING" id="37360.A0A0G4IIW8"/>
<geneLocation type="mitochondrion" evidence="7"/>
<dbReference type="Proteomes" id="UP000290189">
    <property type="component" value="Unassembled WGS sequence"/>
</dbReference>
<evidence type="ECO:0008006" key="10">
    <source>
        <dbReference type="Google" id="ProtNLM"/>
    </source>
</evidence>
<reference evidence="6 8" key="1">
    <citation type="submission" date="2015-02" db="EMBL/GenBank/DDBJ databases">
        <authorList>
            <person name="Chooi Y.-H."/>
        </authorList>
    </citation>
    <scope>NUCLEOTIDE SEQUENCE [LARGE SCALE GENOMIC DNA]</scope>
    <source>
        <strain evidence="6">E3</strain>
    </source>
</reference>
<keyword evidence="2 5" id="KW-0812">Transmembrane</keyword>
<dbReference type="Proteomes" id="UP000039324">
    <property type="component" value="Unassembled WGS sequence"/>
</dbReference>
<dbReference type="SUPFAM" id="SSF103481">
    <property type="entry name" value="Multidrug resistance efflux transporter EmrE"/>
    <property type="match status" value="1"/>
</dbReference>
<evidence type="ECO:0000256" key="4">
    <source>
        <dbReference type="ARBA" id="ARBA00023136"/>
    </source>
</evidence>
<feature type="transmembrane region" description="Helical" evidence="5">
    <location>
        <begin position="176"/>
        <end position="196"/>
    </location>
</feature>
<feature type="transmembrane region" description="Helical" evidence="5">
    <location>
        <begin position="152"/>
        <end position="170"/>
    </location>
</feature>
<evidence type="ECO:0000313" key="6">
    <source>
        <dbReference type="EMBL" id="CEO95109.1"/>
    </source>
</evidence>
<dbReference type="OrthoDB" id="419167at2759"/>
<dbReference type="InterPro" id="IPR037185">
    <property type="entry name" value="EmrE-like"/>
</dbReference>
<gene>
    <name evidence="6" type="ORF">PBRA_003875</name>
    <name evidence="7" type="ORF">PLBR_LOCUS3654</name>
</gene>
<proteinExistence type="predicted"/>
<evidence type="ECO:0000256" key="5">
    <source>
        <dbReference type="SAM" id="Phobius"/>
    </source>
</evidence>
<dbReference type="EMBL" id="CDSF01000013">
    <property type="protein sequence ID" value="CEO95109.1"/>
    <property type="molecule type" value="Genomic_DNA"/>
</dbReference>
<dbReference type="Pfam" id="PF04142">
    <property type="entry name" value="Nuc_sug_transp"/>
    <property type="match status" value="1"/>
</dbReference>